<dbReference type="VEuPathDB" id="VectorBase:LDEU000577"/>
<organism evidence="1 2">
    <name type="scientific">Leptotrombidium deliense</name>
    <dbReference type="NCBI Taxonomy" id="299467"/>
    <lineage>
        <taxon>Eukaryota</taxon>
        <taxon>Metazoa</taxon>
        <taxon>Ecdysozoa</taxon>
        <taxon>Arthropoda</taxon>
        <taxon>Chelicerata</taxon>
        <taxon>Arachnida</taxon>
        <taxon>Acari</taxon>
        <taxon>Acariformes</taxon>
        <taxon>Trombidiformes</taxon>
        <taxon>Prostigmata</taxon>
        <taxon>Anystina</taxon>
        <taxon>Parasitengona</taxon>
        <taxon>Trombiculoidea</taxon>
        <taxon>Trombiculidae</taxon>
        <taxon>Leptotrombidium</taxon>
    </lineage>
</organism>
<gene>
    <name evidence="1" type="ORF">B4U80_01179</name>
</gene>
<name>A0A443SVC8_9ACAR</name>
<reference evidence="1 2" key="1">
    <citation type="journal article" date="2018" name="Gigascience">
        <title>Genomes of trombidid mites reveal novel predicted allergens and laterally-transferred genes associated with secondary metabolism.</title>
        <authorList>
            <person name="Dong X."/>
            <person name="Chaisiri K."/>
            <person name="Xia D."/>
            <person name="Armstrong S.D."/>
            <person name="Fang Y."/>
            <person name="Donnelly M.J."/>
            <person name="Kadowaki T."/>
            <person name="McGarry J.W."/>
            <person name="Darby A.C."/>
            <person name="Makepeace B.L."/>
        </authorList>
    </citation>
    <scope>NUCLEOTIDE SEQUENCE [LARGE SCALE GENOMIC DNA]</scope>
    <source>
        <strain evidence="1">UoL-UT</strain>
    </source>
</reference>
<keyword evidence="2" id="KW-1185">Reference proteome</keyword>
<dbReference type="AlphaFoldDB" id="A0A443SVC8"/>
<proteinExistence type="predicted"/>
<evidence type="ECO:0000313" key="1">
    <source>
        <dbReference type="EMBL" id="RWS31464.1"/>
    </source>
</evidence>
<comment type="caution">
    <text evidence="1">The sequence shown here is derived from an EMBL/GenBank/DDBJ whole genome shotgun (WGS) entry which is preliminary data.</text>
</comment>
<protein>
    <submittedName>
        <fullName evidence="1">Uncharacterized protein</fullName>
    </submittedName>
</protein>
<dbReference type="EMBL" id="NCKV01000156">
    <property type="protein sequence ID" value="RWS31464.1"/>
    <property type="molecule type" value="Genomic_DNA"/>
</dbReference>
<evidence type="ECO:0000313" key="2">
    <source>
        <dbReference type="Proteomes" id="UP000288716"/>
    </source>
</evidence>
<sequence>MGRRRLCENRLESGSAAIQHRWTPTEQEGNHLKHSLEIIVEEAMNICEHRSHLRLEFACKANTANTYLHVYIKLSDK</sequence>
<dbReference type="Proteomes" id="UP000288716">
    <property type="component" value="Unassembled WGS sequence"/>
</dbReference>
<accession>A0A443SVC8</accession>